<organism evidence="2 3">
    <name type="scientific">Sphingobium baderi</name>
    <dbReference type="NCBI Taxonomy" id="1332080"/>
    <lineage>
        <taxon>Bacteria</taxon>
        <taxon>Pseudomonadati</taxon>
        <taxon>Pseudomonadota</taxon>
        <taxon>Alphaproteobacteria</taxon>
        <taxon>Sphingomonadales</taxon>
        <taxon>Sphingomonadaceae</taxon>
        <taxon>Sphingobium</taxon>
    </lineage>
</organism>
<evidence type="ECO:0000259" key="1">
    <source>
        <dbReference type="Pfam" id="PF12680"/>
    </source>
</evidence>
<dbReference type="STRING" id="1332080.ATN00_02410"/>
<gene>
    <name evidence="2" type="ORF">ATN00_02410</name>
</gene>
<dbReference type="PANTHER" id="PTHR41252">
    <property type="entry name" value="BLR2505 PROTEIN"/>
    <property type="match status" value="1"/>
</dbReference>
<dbReference type="Pfam" id="PF12680">
    <property type="entry name" value="SnoaL_2"/>
    <property type="match status" value="1"/>
</dbReference>
<dbReference type="Proteomes" id="UP000056968">
    <property type="component" value="Chromosome"/>
</dbReference>
<sequence>MGTQENKQIVTRWLEAVNSGQNEKILDLLTEDFLFKTMARSPEWLKYRWNKEQFAAAPEAQSTLLESPIRMEQVNLIGDGDLVVLEAQTDAYLKNGKHYDNAYSLIFQLRDGKIEEVREYSCSHLVVECFGEFNPDNPAAARAGKALTD</sequence>
<name>A0A0S3EV57_9SPHN</name>
<dbReference type="Gene3D" id="3.10.450.50">
    <property type="match status" value="1"/>
</dbReference>
<dbReference type="SUPFAM" id="SSF54427">
    <property type="entry name" value="NTF2-like"/>
    <property type="match status" value="1"/>
</dbReference>
<feature type="domain" description="SnoaL-like" evidence="1">
    <location>
        <begin position="10"/>
        <end position="116"/>
    </location>
</feature>
<keyword evidence="3" id="KW-1185">Reference proteome</keyword>
<evidence type="ECO:0000313" key="3">
    <source>
        <dbReference type="Proteomes" id="UP000056968"/>
    </source>
</evidence>
<dbReference type="AlphaFoldDB" id="A0A0S3EV57"/>
<proteinExistence type="predicted"/>
<dbReference type="KEGG" id="sbd:ATN00_02410"/>
<reference evidence="2 3" key="1">
    <citation type="submission" date="2015-11" db="EMBL/GenBank/DDBJ databases">
        <title>A Two-component Flavoprotein Monooxygenase System MeaXY Responsible for para-Hydroxylation of 2-Methyl-6-ethylaniline and 2,6-Diethylaniline in Sphingobium baderi DE-13.</title>
        <authorList>
            <person name="Cheng M."/>
            <person name="Meng Q."/>
            <person name="Yang Y."/>
            <person name="Chu C."/>
            <person name="Yan X."/>
            <person name="He J."/>
            <person name="Li S."/>
        </authorList>
    </citation>
    <scope>NUCLEOTIDE SEQUENCE [LARGE SCALE GENOMIC DNA]</scope>
    <source>
        <strain evidence="2 3">DE-13</strain>
    </source>
</reference>
<dbReference type="InterPro" id="IPR037401">
    <property type="entry name" value="SnoaL-like"/>
</dbReference>
<dbReference type="PANTHER" id="PTHR41252:SF1">
    <property type="entry name" value="BLR2505 PROTEIN"/>
    <property type="match status" value="1"/>
</dbReference>
<accession>A0A0S3EV57</accession>
<dbReference type="InterPro" id="IPR032710">
    <property type="entry name" value="NTF2-like_dom_sf"/>
</dbReference>
<dbReference type="RefSeq" id="WP_062061639.1">
    <property type="nucleotide sequence ID" value="NZ_CP013264.1"/>
</dbReference>
<protein>
    <recommendedName>
        <fullName evidence="1">SnoaL-like domain-containing protein</fullName>
    </recommendedName>
</protein>
<dbReference type="EMBL" id="CP013264">
    <property type="protein sequence ID" value="ALR19327.1"/>
    <property type="molecule type" value="Genomic_DNA"/>
</dbReference>
<evidence type="ECO:0000313" key="2">
    <source>
        <dbReference type="EMBL" id="ALR19327.1"/>
    </source>
</evidence>